<evidence type="ECO:0000313" key="2">
    <source>
        <dbReference type="Proteomes" id="UP000297703"/>
    </source>
</evidence>
<evidence type="ECO:0000313" key="1">
    <source>
        <dbReference type="EMBL" id="TFJ96069.1"/>
    </source>
</evidence>
<name>A0A4D9DK84_9SAUR</name>
<proteinExistence type="predicted"/>
<organism evidence="1 2">
    <name type="scientific">Platysternon megacephalum</name>
    <name type="common">big-headed turtle</name>
    <dbReference type="NCBI Taxonomy" id="55544"/>
    <lineage>
        <taxon>Eukaryota</taxon>
        <taxon>Metazoa</taxon>
        <taxon>Chordata</taxon>
        <taxon>Craniata</taxon>
        <taxon>Vertebrata</taxon>
        <taxon>Euteleostomi</taxon>
        <taxon>Archelosauria</taxon>
        <taxon>Testudinata</taxon>
        <taxon>Testudines</taxon>
        <taxon>Cryptodira</taxon>
        <taxon>Durocryptodira</taxon>
        <taxon>Testudinoidea</taxon>
        <taxon>Platysternidae</taxon>
        <taxon>Platysternon</taxon>
    </lineage>
</organism>
<reference evidence="1 2" key="2">
    <citation type="submission" date="2019-04" db="EMBL/GenBank/DDBJ databases">
        <title>The genome sequence of big-headed turtle.</title>
        <authorList>
            <person name="Gong S."/>
        </authorList>
    </citation>
    <scope>NUCLEOTIDE SEQUENCE [LARGE SCALE GENOMIC DNA]</scope>
    <source>
        <strain evidence="1">DO16091913</strain>
        <tissue evidence="1">Muscle</tissue>
    </source>
</reference>
<keyword evidence="2" id="KW-1185">Reference proteome</keyword>
<sequence>MYGSTLPMSEVFLTCGKHNLSTAEYSEGDVTISEKKINDVQILVERGWVQEWAVIGEEGFGSAVSVFGKGKWAWVVGEIREVGGSVKGEGRRCEGECEE</sequence>
<protein>
    <submittedName>
        <fullName evidence="1">1,4-alpha-glucan branching protein</fullName>
    </submittedName>
</protein>
<dbReference type="EMBL" id="QXTE01000824">
    <property type="protein sequence ID" value="TFJ96069.1"/>
    <property type="molecule type" value="Genomic_DNA"/>
</dbReference>
<dbReference type="AlphaFoldDB" id="A0A4D9DK84"/>
<comment type="caution">
    <text evidence="1">The sequence shown here is derived from an EMBL/GenBank/DDBJ whole genome shotgun (WGS) entry which is preliminary data.</text>
</comment>
<reference evidence="1 2" key="1">
    <citation type="submission" date="2019-04" db="EMBL/GenBank/DDBJ databases">
        <title>Draft genome of the big-headed turtle Platysternon megacephalum.</title>
        <authorList>
            <person name="Gong S."/>
        </authorList>
    </citation>
    <scope>NUCLEOTIDE SEQUENCE [LARGE SCALE GENOMIC DNA]</scope>
    <source>
        <strain evidence="1">DO16091913</strain>
        <tissue evidence="1">Muscle</tissue>
    </source>
</reference>
<accession>A0A4D9DK84</accession>
<gene>
    <name evidence="1" type="ORF">DR999_PMT22177</name>
</gene>
<dbReference type="Proteomes" id="UP000297703">
    <property type="component" value="Unassembled WGS sequence"/>
</dbReference>